<evidence type="ECO:0000313" key="3">
    <source>
        <dbReference type="EnsemblFungi" id="PTTG_03844-t43_1-p1"/>
    </source>
</evidence>
<dbReference type="EnsemblFungi" id="PTTG_03844-t43_1">
    <property type="protein sequence ID" value="PTTG_03844-t43_1-p1"/>
    <property type="gene ID" value="PTTG_03844"/>
</dbReference>
<dbReference type="VEuPathDB" id="FungiDB:PTTG_03844"/>
<gene>
    <name evidence="2" type="ORF">PTTG_03844</name>
</gene>
<keyword evidence="4" id="KW-1185">Reference proteome</keyword>
<evidence type="ECO:0000313" key="4">
    <source>
        <dbReference type="Proteomes" id="UP000005240"/>
    </source>
</evidence>
<dbReference type="EMBL" id="ADAS02001024">
    <property type="protein sequence ID" value="OAV86548.1"/>
    <property type="molecule type" value="Genomic_DNA"/>
</dbReference>
<dbReference type="AlphaFoldDB" id="A0A180G1U5"/>
<evidence type="ECO:0000256" key="1">
    <source>
        <dbReference type="SAM" id="MobiDB-lite"/>
    </source>
</evidence>
<reference evidence="2" key="1">
    <citation type="submission" date="2009-11" db="EMBL/GenBank/DDBJ databases">
        <authorList>
            <consortium name="The Broad Institute Genome Sequencing Platform"/>
            <person name="Ward D."/>
            <person name="Feldgarden M."/>
            <person name="Earl A."/>
            <person name="Young S.K."/>
            <person name="Zeng Q."/>
            <person name="Koehrsen M."/>
            <person name="Alvarado L."/>
            <person name="Berlin A."/>
            <person name="Bochicchio J."/>
            <person name="Borenstein D."/>
            <person name="Chapman S.B."/>
            <person name="Chen Z."/>
            <person name="Engels R."/>
            <person name="Freedman E."/>
            <person name="Gellesch M."/>
            <person name="Goldberg J."/>
            <person name="Griggs A."/>
            <person name="Gujja S."/>
            <person name="Heilman E."/>
            <person name="Heiman D."/>
            <person name="Hepburn T."/>
            <person name="Howarth C."/>
            <person name="Jen D."/>
            <person name="Larson L."/>
            <person name="Lewis B."/>
            <person name="Mehta T."/>
            <person name="Park D."/>
            <person name="Pearson M."/>
            <person name="Roberts A."/>
            <person name="Saif S."/>
            <person name="Shea T."/>
            <person name="Shenoy N."/>
            <person name="Sisk P."/>
            <person name="Stolte C."/>
            <person name="Sykes S."/>
            <person name="Thomson T."/>
            <person name="Walk T."/>
            <person name="White J."/>
            <person name="Yandava C."/>
            <person name="Izard J."/>
            <person name="Baranova O.V."/>
            <person name="Blanton J.M."/>
            <person name="Tanner A.C."/>
            <person name="Dewhirst F.E."/>
            <person name="Haas B."/>
            <person name="Nusbaum C."/>
            <person name="Birren B."/>
        </authorList>
    </citation>
    <scope>NUCLEOTIDE SEQUENCE [LARGE SCALE GENOMIC DNA]</scope>
    <source>
        <strain evidence="2">1-1 BBBD Race 1</strain>
    </source>
</reference>
<name>A0A180G1U5_PUCT1</name>
<feature type="region of interest" description="Disordered" evidence="1">
    <location>
        <begin position="1"/>
        <end position="23"/>
    </location>
</feature>
<proteinExistence type="predicted"/>
<organism evidence="2">
    <name type="scientific">Puccinia triticina (isolate 1-1 / race 1 (BBBD))</name>
    <name type="common">Brown leaf rust fungus</name>
    <dbReference type="NCBI Taxonomy" id="630390"/>
    <lineage>
        <taxon>Eukaryota</taxon>
        <taxon>Fungi</taxon>
        <taxon>Dikarya</taxon>
        <taxon>Basidiomycota</taxon>
        <taxon>Pucciniomycotina</taxon>
        <taxon>Pucciniomycetes</taxon>
        <taxon>Pucciniales</taxon>
        <taxon>Pucciniaceae</taxon>
        <taxon>Puccinia</taxon>
    </lineage>
</organism>
<feature type="compositionally biased region" description="Polar residues" evidence="1">
    <location>
        <begin position="1"/>
        <end position="13"/>
    </location>
</feature>
<evidence type="ECO:0000313" key="2">
    <source>
        <dbReference type="EMBL" id="OAV86548.1"/>
    </source>
</evidence>
<accession>A0A180G1U5</accession>
<sequence>MYKSLQHSPSTKGSIAPLPHARTPQRKPLLQCWYRKSSSISPHSLPPAVLHYHPTLSTSPFPALQTPPALPPSLENLQRLFSRTPRLASGVSLYPALPTQRHPLMTSASAAPVHLTLRRYQSTQVPRTRVGPRSAPASAR</sequence>
<reference evidence="2" key="2">
    <citation type="submission" date="2016-05" db="EMBL/GenBank/DDBJ databases">
        <title>Comparative analysis highlights variable genome content of wheat rusts and divergence of the mating loci.</title>
        <authorList>
            <person name="Cuomo C.A."/>
            <person name="Bakkeren G."/>
            <person name="Szabo L."/>
            <person name="Khalil H."/>
            <person name="Joly D."/>
            <person name="Goldberg J."/>
            <person name="Young S."/>
            <person name="Zeng Q."/>
            <person name="Fellers J."/>
        </authorList>
    </citation>
    <scope>NUCLEOTIDE SEQUENCE [LARGE SCALE GENOMIC DNA]</scope>
    <source>
        <strain evidence="2">1-1 BBBD Race 1</strain>
    </source>
</reference>
<reference evidence="3" key="4">
    <citation type="submission" date="2025-05" db="UniProtKB">
        <authorList>
            <consortium name="EnsemblFungi"/>
        </authorList>
    </citation>
    <scope>IDENTIFICATION</scope>
    <source>
        <strain evidence="3">isolate 1-1 / race 1 (BBBD)</strain>
    </source>
</reference>
<feature type="region of interest" description="Disordered" evidence="1">
    <location>
        <begin position="120"/>
        <end position="140"/>
    </location>
</feature>
<reference evidence="3 4" key="3">
    <citation type="journal article" date="2017" name="G3 (Bethesda)">
        <title>Comparative analysis highlights variable genome content of wheat rusts and divergence of the mating loci.</title>
        <authorList>
            <person name="Cuomo C.A."/>
            <person name="Bakkeren G."/>
            <person name="Khalil H.B."/>
            <person name="Panwar V."/>
            <person name="Joly D."/>
            <person name="Linning R."/>
            <person name="Sakthikumar S."/>
            <person name="Song X."/>
            <person name="Adiconis X."/>
            <person name="Fan L."/>
            <person name="Goldberg J.M."/>
            <person name="Levin J.Z."/>
            <person name="Young S."/>
            <person name="Zeng Q."/>
            <person name="Anikster Y."/>
            <person name="Bruce M."/>
            <person name="Wang M."/>
            <person name="Yin C."/>
            <person name="McCallum B."/>
            <person name="Szabo L.J."/>
            <person name="Hulbert S."/>
            <person name="Chen X."/>
            <person name="Fellers J.P."/>
        </authorList>
    </citation>
    <scope>NUCLEOTIDE SEQUENCE</scope>
    <source>
        <strain evidence="3">isolate 1-1 / race 1 (BBBD)</strain>
        <strain evidence="4">Isolate 1-1 / race 1 (BBBD)</strain>
    </source>
</reference>
<dbReference type="Proteomes" id="UP000005240">
    <property type="component" value="Unassembled WGS sequence"/>
</dbReference>
<protein>
    <submittedName>
        <fullName evidence="2 3">Uncharacterized protein</fullName>
    </submittedName>
</protein>